<gene>
    <name evidence="2" type="ORF">BDW47DRAFT_101280</name>
</gene>
<dbReference type="Proteomes" id="UP000234585">
    <property type="component" value="Unassembled WGS sequence"/>
</dbReference>
<evidence type="ECO:0000313" key="3">
    <source>
        <dbReference type="Proteomes" id="UP000234585"/>
    </source>
</evidence>
<feature type="compositionally biased region" description="Basic residues" evidence="1">
    <location>
        <begin position="33"/>
        <end position="58"/>
    </location>
</feature>
<sequence length="69" mass="7871">GKTLCTSHKDAVERKEKKQYSDVNISGISLHIHPPHKPTKRKEKTQNKRKRESGKRAPKWPNAQAQGNS</sequence>
<protein>
    <submittedName>
        <fullName evidence="2">Uncharacterized protein</fullName>
    </submittedName>
</protein>
<accession>A0A2I2FIS7</accession>
<dbReference type="RefSeq" id="XP_024674544.1">
    <property type="nucleotide sequence ID" value="XM_024811620.1"/>
</dbReference>
<reference evidence="2 3" key="1">
    <citation type="submission" date="2017-12" db="EMBL/GenBank/DDBJ databases">
        <authorList>
            <consortium name="DOE Joint Genome Institute"/>
            <person name="Haridas S."/>
            <person name="Kjaerbolling I."/>
            <person name="Vesth T.C."/>
            <person name="Frisvad J.C."/>
            <person name="Nybo J.L."/>
            <person name="Theobald S."/>
            <person name="Kuo A."/>
            <person name="Bowyer P."/>
            <person name="Matsuda Y."/>
            <person name="Mondo S."/>
            <person name="Lyhne E.K."/>
            <person name="Kogle M.E."/>
            <person name="Clum A."/>
            <person name="Lipzen A."/>
            <person name="Salamov A."/>
            <person name="Ngan C.Y."/>
            <person name="Daum C."/>
            <person name="Chiniquy J."/>
            <person name="Barry K."/>
            <person name="LaButti K."/>
            <person name="Simmons B.A."/>
            <person name="Magnuson J.K."/>
            <person name="Mortensen U.H."/>
            <person name="Larsen T.O."/>
            <person name="Grigoriev I.V."/>
            <person name="Baker S.E."/>
            <person name="Andersen M.R."/>
            <person name="Nordberg H.P."/>
            <person name="Cantor M.N."/>
            <person name="Hua S.X."/>
        </authorList>
    </citation>
    <scope>NUCLEOTIDE SEQUENCE [LARGE SCALE GENOMIC DNA]</scope>
    <source>
        <strain evidence="2 3">CBS 102.13</strain>
    </source>
</reference>
<organism evidence="2 3">
    <name type="scientific">Aspergillus candidus</name>
    <dbReference type="NCBI Taxonomy" id="41067"/>
    <lineage>
        <taxon>Eukaryota</taxon>
        <taxon>Fungi</taxon>
        <taxon>Dikarya</taxon>
        <taxon>Ascomycota</taxon>
        <taxon>Pezizomycotina</taxon>
        <taxon>Eurotiomycetes</taxon>
        <taxon>Eurotiomycetidae</taxon>
        <taxon>Eurotiales</taxon>
        <taxon>Aspergillaceae</taxon>
        <taxon>Aspergillus</taxon>
        <taxon>Aspergillus subgen. Circumdati</taxon>
    </lineage>
</organism>
<dbReference type="GeneID" id="36518780"/>
<evidence type="ECO:0000313" key="2">
    <source>
        <dbReference type="EMBL" id="PLB40532.1"/>
    </source>
</evidence>
<proteinExistence type="predicted"/>
<dbReference type="EMBL" id="KZ559124">
    <property type="protein sequence ID" value="PLB40532.1"/>
    <property type="molecule type" value="Genomic_DNA"/>
</dbReference>
<dbReference type="AlphaFoldDB" id="A0A2I2FIS7"/>
<name>A0A2I2FIS7_ASPCN</name>
<feature type="non-terminal residue" evidence="2">
    <location>
        <position position="1"/>
    </location>
</feature>
<keyword evidence="3" id="KW-1185">Reference proteome</keyword>
<evidence type="ECO:0000256" key="1">
    <source>
        <dbReference type="SAM" id="MobiDB-lite"/>
    </source>
</evidence>
<feature type="compositionally biased region" description="Basic and acidic residues" evidence="1">
    <location>
        <begin position="7"/>
        <end position="20"/>
    </location>
</feature>
<feature type="region of interest" description="Disordered" evidence="1">
    <location>
        <begin position="1"/>
        <end position="69"/>
    </location>
</feature>